<dbReference type="RefSeq" id="WP_119173167.1">
    <property type="nucleotide sequence ID" value="NZ_CP053838.1"/>
</dbReference>
<name>A0A6M8MUA3_9BACT</name>
<dbReference type="AlphaFoldDB" id="A0A6M8MUA3"/>
<sequence length="264" mass="30869">MQNIFKCYMCDRNAVSSEHVPPKNLFPEQKDVGKDYRQYLITVPSCEIHNNHKSKDDEFLMVSLAGIFGNNSIGYLHKFTKVNRAIRRTSNRLLDKAFTKRKHYHLKSDNGFLEVIWGTPDHTRLISCFEHIAYGLHYHHLKKCFKGKIKVLLGYLHSEDKSNNNFVQFIKHQAKIDLKDIPKYGANEDVFYYQFSNPDNYGTYLVHMRFYGGIDVYGSFLPEDKQEPYDLGIAIANACDEVIFKVEDKEYRVKNANKPLERNI</sequence>
<dbReference type="OrthoDB" id="2081179at2"/>
<proteinExistence type="predicted"/>
<geneLocation type="plasmid" evidence="1">
    <name>pAFAEC</name>
</geneLocation>
<keyword evidence="1" id="KW-0614">Plasmid</keyword>
<protein>
    <recommendedName>
        <fullName evidence="2">HNH endonuclease</fullName>
    </recommendedName>
</protein>
<evidence type="ECO:0000313" key="1">
    <source>
        <dbReference type="EMBL" id="QKF74470.1"/>
    </source>
</evidence>
<dbReference type="EMBL" id="CP053838">
    <property type="protein sequence ID" value="QKF74470.1"/>
    <property type="molecule type" value="Genomic_DNA"/>
</dbReference>
<reference evidence="1" key="1">
    <citation type="submission" date="2020-05" db="EMBL/GenBank/DDBJ databases">
        <title>Complete genome sequencing of Campylobacter and Arcobacter type strains.</title>
        <authorList>
            <person name="Miller W.G."/>
            <person name="Yee E."/>
        </authorList>
    </citation>
    <scope>NUCLEOTIDE SEQUENCE [LARGE SCALE GENOMIC DNA]</scope>
    <source>
        <strain evidence="1">CCUG 66484</strain>
        <plasmid evidence="1">pAFAEC</plasmid>
    </source>
</reference>
<organism evidence="1">
    <name type="scientific">Aliarcobacter faecis</name>
    <dbReference type="NCBI Taxonomy" id="1564138"/>
    <lineage>
        <taxon>Bacteria</taxon>
        <taxon>Pseudomonadati</taxon>
        <taxon>Campylobacterota</taxon>
        <taxon>Epsilonproteobacteria</taxon>
        <taxon>Campylobacterales</taxon>
        <taxon>Arcobacteraceae</taxon>
        <taxon>Aliarcobacter</taxon>
    </lineage>
</organism>
<accession>A0A6M8MUA3</accession>
<evidence type="ECO:0008006" key="2">
    <source>
        <dbReference type="Google" id="ProtNLM"/>
    </source>
</evidence>
<gene>
    <name evidence="1" type="ORF">AFAEC_a0024</name>
</gene>
<dbReference type="KEGG" id="afc:AFAEC_a0024"/>